<keyword evidence="7 9" id="KW-0472">Membrane</keyword>
<feature type="compositionally biased region" description="Pro residues" evidence="8">
    <location>
        <begin position="143"/>
        <end position="154"/>
    </location>
</feature>
<accession>A0A401SZI6</accession>
<dbReference type="InterPro" id="IPR022640">
    <property type="entry name" value="CYYR1"/>
</dbReference>
<dbReference type="OrthoDB" id="8920103at2759"/>
<dbReference type="OMA" id="YSYDYEM"/>
<gene>
    <name evidence="11" type="ORF">chiPu_0014285</name>
</gene>
<dbReference type="PANTHER" id="PTHR38490">
    <property type="entry name" value="CYSTEINE AND TYROSINE-RICH PROTEIN 1"/>
    <property type="match status" value="1"/>
</dbReference>
<keyword evidence="4 9" id="KW-0812">Transmembrane</keyword>
<proteinExistence type="inferred from homology"/>
<evidence type="ECO:0000256" key="3">
    <source>
        <dbReference type="ARBA" id="ARBA00016494"/>
    </source>
</evidence>
<evidence type="ECO:0000256" key="9">
    <source>
        <dbReference type="SAM" id="Phobius"/>
    </source>
</evidence>
<comment type="similarity">
    <text evidence="2">Belongs to the CYYR1 family.</text>
</comment>
<dbReference type="AlphaFoldDB" id="A0A401SZI6"/>
<evidence type="ECO:0000256" key="7">
    <source>
        <dbReference type="ARBA" id="ARBA00023136"/>
    </source>
</evidence>
<evidence type="ECO:0000313" key="12">
    <source>
        <dbReference type="Proteomes" id="UP000287033"/>
    </source>
</evidence>
<feature type="transmembrane region" description="Helical" evidence="9">
    <location>
        <begin position="59"/>
        <end position="85"/>
    </location>
</feature>
<feature type="signal peptide" evidence="10">
    <location>
        <begin position="1"/>
        <end position="25"/>
    </location>
</feature>
<evidence type="ECO:0000256" key="1">
    <source>
        <dbReference type="ARBA" id="ARBA00004479"/>
    </source>
</evidence>
<name>A0A401SZI6_CHIPU</name>
<keyword evidence="12" id="KW-1185">Reference proteome</keyword>
<dbReference type="EMBL" id="BEZZ01000744">
    <property type="protein sequence ID" value="GCC35797.1"/>
    <property type="molecule type" value="Genomic_DNA"/>
</dbReference>
<keyword evidence="5 10" id="KW-0732">Signal</keyword>
<dbReference type="PANTHER" id="PTHR38490:SF1">
    <property type="entry name" value="CYSTEINE AND TYROSINE-RICH PROTEIN 1"/>
    <property type="match status" value="1"/>
</dbReference>
<evidence type="ECO:0000256" key="5">
    <source>
        <dbReference type="ARBA" id="ARBA00022729"/>
    </source>
</evidence>
<comment type="caution">
    <text evidence="11">The sequence shown here is derived from an EMBL/GenBank/DDBJ whole genome shotgun (WGS) entry which is preliminary data.</text>
</comment>
<keyword evidence="6 9" id="KW-1133">Transmembrane helix</keyword>
<dbReference type="Pfam" id="PF10873">
    <property type="entry name" value="CYYR1"/>
    <property type="match status" value="1"/>
</dbReference>
<dbReference type="Proteomes" id="UP000287033">
    <property type="component" value="Unassembled WGS sequence"/>
</dbReference>
<comment type="subcellular location">
    <subcellularLocation>
        <location evidence="1">Membrane</location>
        <topology evidence="1">Single-pass type I membrane protein</topology>
    </subcellularLocation>
</comment>
<evidence type="ECO:0000256" key="2">
    <source>
        <dbReference type="ARBA" id="ARBA00009401"/>
    </source>
</evidence>
<feature type="chain" id="PRO_5019146562" description="Cysteine and tyrosine-rich protein 1" evidence="10">
    <location>
        <begin position="26"/>
        <end position="154"/>
    </location>
</feature>
<evidence type="ECO:0000256" key="6">
    <source>
        <dbReference type="ARBA" id="ARBA00022989"/>
    </source>
</evidence>
<sequence length="154" mass="16918">MDILRTYGNCYFLACLLNVFSECFSAHCEDCISSYCCRGSPPYCCSYYAYIRSILSGTAIAGVVFGIVFLMGVVAGIAICICMWIKNSGSTRVGVIQASHINTVSQFTVPPPPLPYSYDYEMDYPADLPPPYTPTPQVSLQYTPPPPYPGCSRK</sequence>
<evidence type="ECO:0000256" key="4">
    <source>
        <dbReference type="ARBA" id="ARBA00022692"/>
    </source>
</evidence>
<feature type="region of interest" description="Disordered" evidence="8">
    <location>
        <begin position="127"/>
        <end position="154"/>
    </location>
</feature>
<organism evidence="11 12">
    <name type="scientific">Chiloscyllium punctatum</name>
    <name type="common">Brownbanded bambooshark</name>
    <name type="synonym">Hemiscyllium punctatum</name>
    <dbReference type="NCBI Taxonomy" id="137246"/>
    <lineage>
        <taxon>Eukaryota</taxon>
        <taxon>Metazoa</taxon>
        <taxon>Chordata</taxon>
        <taxon>Craniata</taxon>
        <taxon>Vertebrata</taxon>
        <taxon>Chondrichthyes</taxon>
        <taxon>Elasmobranchii</taxon>
        <taxon>Galeomorphii</taxon>
        <taxon>Galeoidea</taxon>
        <taxon>Orectolobiformes</taxon>
        <taxon>Hemiscylliidae</taxon>
        <taxon>Chiloscyllium</taxon>
    </lineage>
</organism>
<evidence type="ECO:0000313" key="11">
    <source>
        <dbReference type="EMBL" id="GCC35797.1"/>
    </source>
</evidence>
<dbReference type="GO" id="GO:0016020">
    <property type="term" value="C:membrane"/>
    <property type="evidence" value="ECO:0007669"/>
    <property type="project" value="UniProtKB-SubCell"/>
</dbReference>
<dbReference type="STRING" id="137246.A0A401SZI6"/>
<evidence type="ECO:0000256" key="10">
    <source>
        <dbReference type="SAM" id="SignalP"/>
    </source>
</evidence>
<evidence type="ECO:0000256" key="8">
    <source>
        <dbReference type="SAM" id="MobiDB-lite"/>
    </source>
</evidence>
<protein>
    <recommendedName>
        <fullName evidence="3">Cysteine and tyrosine-rich protein 1</fullName>
    </recommendedName>
</protein>
<reference evidence="11 12" key="1">
    <citation type="journal article" date="2018" name="Nat. Ecol. Evol.">
        <title>Shark genomes provide insights into elasmobranch evolution and the origin of vertebrates.</title>
        <authorList>
            <person name="Hara Y"/>
            <person name="Yamaguchi K"/>
            <person name="Onimaru K"/>
            <person name="Kadota M"/>
            <person name="Koyanagi M"/>
            <person name="Keeley SD"/>
            <person name="Tatsumi K"/>
            <person name="Tanaka K"/>
            <person name="Motone F"/>
            <person name="Kageyama Y"/>
            <person name="Nozu R"/>
            <person name="Adachi N"/>
            <person name="Nishimura O"/>
            <person name="Nakagawa R"/>
            <person name="Tanegashima C"/>
            <person name="Kiyatake I"/>
            <person name="Matsumoto R"/>
            <person name="Murakumo K"/>
            <person name="Nishida K"/>
            <person name="Terakita A"/>
            <person name="Kuratani S"/>
            <person name="Sato K"/>
            <person name="Hyodo S Kuraku.S."/>
        </authorList>
    </citation>
    <scope>NUCLEOTIDE SEQUENCE [LARGE SCALE GENOMIC DNA]</scope>
</reference>